<evidence type="ECO:0000313" key="1">
    <source>
        <dbReference type="EMBL" id="PJE94141.1"/>
    </source>
</evidence>
<dbReference type="AlphaFoldDB" id="A0A2M8LQA5"/>
<reference evidence="1 2" key="1">
    <citation type="submission" date="2017-11" db="EMBL/GenBank/DDBJ databases">
        <title>Streptomyces carmine sp. nov., a novel actinomycete isolated from Sophora alopecuroides in Xinjiang, China.</title>
        <authorList>
            <person name="Wang Y."/>
            <person name="Luo X."/>
            <person name="Wan C."/>
            <person name="Zhang L."/>
        </authorList>
    </citation>
    <scope>NUCLEOTIDE SEQUENCE [LARGE SCALE GENOMIC DNA]</scope>
    <source>
        <strain evidence="1 2">TRM SA0054</strain>
    </source>
</reference>
<protein>
    <submittedName>
        <fullName evidence="1">Uncharacterized protein</fullName>
    </submittedName>
</protein>
<comment type="caution">
    <text evidence="1">The sequence shown here is derived from an EMBL/GenBank/DDBJ whole genome shotgun (WGS) entry which is preliminary data.</text>
</comment>
<gene>
    <name evidence="1" type="ORF">CUT44_27985</name>
</gene>
<organism evidence="1 2">
    <name type="scientific">Streptomyces carminius</name>
    <dbReference type="NCBI Taxonomy" id="2665496"/>
    <lineage>
        <taxon>Bacteria</taxon>
        <taxon>Bacillati</taxon>
        <taxon>Actinomycetota</taxon>
        <taxon>Actinomycetes</taxon>
        <taxon>Kitasatosporales</taxon>
        <taxon>Streptomycetaceae</taxon>
        <taxon>Streptomyces</taxon>
    </lineage>
</organism>
<proteinExistence type="predicted"/>
<keyword evidence="2" id="KW-1185">Reference proteome</keyword>
<evidence type="ECO:0000313" key="2">
    <source>
        <dbReference type="Proteomes" id="UP000230407"/>
    </source>
</evidence>
<dbReference type="EMBL" id="PGGW01000069">
    <property type="protein sequence ID" value="PJE94141.1"/>
    <property type="molecule type" value="Genomic_DNA"/>
</dbReference>
<sequence>MRYSVRCALVGGALTVGALAPLYGAVLAVRPLPGPPAPEFTAVAERPAGAGHAERAAGPGEIVCAGPDTGRAVDTVGTARRTLHVTMASTAGRGAGHPAAAPGRAPDGFCGENPEGFGSEEVLAF</sequence>
<name>A0A2M8LQA5_9ACTN</name>
<dbReference type="Proteomes" id="UP000230407">
    <property type="component" value="Unassembled WGS sequence"/>
</dbReference>
<dbReference type="RefSeq" id="WP_100204753.1">
    <property type="nucleotide sequence ID" value="NZ_PGGW01000069.1"/>
</dbReference>
<accession>A0A2M8LQA5</accession>